<evidence type="ECO:0000256" key="7">
    <source>
        <dbReference type="SAM" id="MobiDB-lite"/>
    </source>
</evidence>
<keyword evidence="4 6" id="KW-0697">Rotamase</keyword>
<keyword evidence="5 6" id="KW-0413">Isomerase</keyword>
<dbReference type="PANTHER" id="PTHR43811">
    <property type="entry name" value="FKBP-TYPE PEPTIDYL-PROLYL CIS-TRANS ISOMERASE FKPA"/>
    <property type="match status" value="1"/>
</dbReference>
<dbReference type="InterPro" id="IPR046357">
    <property type="entry name" value="PPIase_dom_sf"/>
</dbReference>
<evidence type="ECO:0000256" key="5">
    <source>
        <dbReference type="ARBA" id="ARBA00023235"/>
    </source>
</evidence>
<gene>
    <name evidence="10" type="ORF">PSSU_0919</name>
</gene>
<reference evidence="10 11" key="1">
    <citation type="journal article" date="2017" name="BMC Genomics">
        <title>Comparative genomic and phylogenomic analyses of the Bifidobacteriaceae family.</title>
        <authorList>
            <person name="Lugli G.A."/>
            <person name="Milani C."/>
            <person name="Turroni F."/>
            <person name="Duranti S."/>
            <person name="Mancabelli L."/>
            <person name="Mangifesta M."/>
            <person name="Ferrario C."/>
            <person name="Modesto M."/>
            <person name="Mattarelli P."/>
            <person name="Jiri K."/>
            <person name="van Sinderen D."/>
            <person name="Ventura M."/>
        </authorList>
    </citation>
    <scope>NUCLEOTIDE SEQUENCE [LARGE SCALE GENOMIC DNA]</scope>
    <source>
        <strain evidence="10 11">DSM 24744</strain>
    </source>
</reference>
<dbReference type="Gene3D" id="3.10.50.40">
    <property type="match status" value="1"/>
</dbReference>
<dbReference type="GO" id="GO:0003755">
    <property type="term" value="F:peptidyl-prolyl cis-trans isomerase activity"/>
    <property type="evidence" value="ECO:0007669"/>
    <property type="project" value="UniProtKB-KW"/>
</dbReference>
<comment type="catalytic activity">
    <reaction evidence="1 6">
        <text>[protein]-peptidylproline (omega=180) = [protein]-peptidylproline (omega=0)</text>
        <dbReference type="Rhea" id="RHEA:16237"/>
        <dbReference type="Rhea" id="RHEA-COMP:10747"/>
        <dbReference type="Rhea" id="RHEA-COMP:10748"/>
        <dbReference type="ChEBI" id="CHEBI:83833"/>
        <dbReference type="ChEBI" id="CHEBI:83834"/>
        <dbReference type="EC" id="5.2.1.8"/>
    </reaction>
</comment>
<evidence type="ECO:0000256" key="4">
    <source>
        <dbReference type="ARBA" id="ARBA00023110"/>
    </source>
</evidence>
<feature type="compositionally biased region" description="Low complexity" evidence="7">
    <location>
        <begin position="205"/>
        <end position="241"/>
    </location>
</feature>
<dbReference type="Pfam" id="PF00254">
    <property type="entry name" value="FKBP_C"/>
    <property type="match status" value="1"/>
</dbReference>
<comment type="similarity">
    <text evidence="2">Belongs to the FKBP-type PPIase family.</text>
</comment>
<name>A0A261EXB2_9BIFI</name>
<protein>
    <recommendedName>
        <fullName evidence="3 6">peptidylprolyl isomerase</fullName>
        <ecNumber evidence="3 6">5.2.1.8</ecNumber>
    </recommendedName>
</protein>
<evidence type="ECO:0000259" key="9">
    <source>
        <dbReference type="PROSITE" id="PS50059"/>
    </source>
</evidence>
<feature type="region of interest" description="Disordered" evidence="7">
    <location>
        <begin position="202"/>
        <end position="241"/>
    </location>
</feature>
<feature type="chain" id="PRO_5039166699" description="peptidylprolyl isomerase" evidence="8">
    <location>
        <begin position="27"/>
        <end position="407"/>
    </location>
</feature>
<dbReference type="Proteomes" id="UP000216454">
    <property type="component" value="Unassembled WGS sequence"/>
</dbReference>
<evidence type="ECO:0000313" key="11">
    <source>
        <dbReference type="Proteomes" id="UP000216454"/>
    </source>
</evidence>
<dbReference type="RefSeq" id="WP_094691281.1">
    <property type="nucleotide sequence ID" value="NZ_MWWQ01000008.1"/>
</dbReference>
<organism evidence="10 11">
    <name type="scientific">Pseudoscardovia suis</name>
    <dbReference type="NCBI Taxonomy" id="987063"/>
    <lineage>
        <taxon>Bacteria</taxon>
        <taxon>Bacillati</taxon>
        <taxon>Actinomycetota</taxon>
        <taxon>Actinomycetes</taxon>
        <taxon>Bifidobacteriales</taxon>
        <taxon>Bifidobacteriaceae</taxon>
        <taxon>Pseudoscardovia</taxon>
    </lineage>
</organism>
<dbReference type="SUPFAM" id="SSF54534">
    <property type="entry name" value="FKBP-like"/>
    <property type="match status" value="1"/>
</dbReference>
<dbReference type="InterPro" id="IPR001179">
    <property type="entry name" value="PPIase_FKBP_dom"/>
</dbReference>
<evidence type="ECO:0000313" key="10">
    <source>
        <dbReference type="EMBL" id="OZG51296.1"/>
    </source>
</evidence>
<evidence type="ECO:0000256" key="8">
    <source>
        <dbReference type="SAM" id="SignalP"/>
    </source>
</evidence>
<feature type="domain" description="PPIase FKBP-type" evidence="9">
    <location>
        <begin position="317"/>
        <end position="404"/>
    </location>
</feature>
<keyword evidence="11" id="KW-1185">Reference proteome</keyword>
<proteinExistence type="inferred from homology"/>
<feature type="region of interest" description="Disordered" evidence="7">
    <location>
        <begin position="264"/>
        <end position="289"/>
    </location>
</feature>
<evidence type="ECO:0000256" key="1">
    <source>
        <dbReference type="ARBA" id="ARBA00000971"/>
    </source>
</evidence>
<accession>A0A261EXB2</accession>
<sequence length="407" mass="41546">MALNTTLLKRLAALGCACALSLGASACGSKQASTTSSPTASTSFTHMDGITATGNLGEQPTVSFDSLPYTVHNNSYAILQTGDGDTVQDGQRICLQNMFVNTDDGSVLSSSWGSDPVDCATITQSQTPSDYYGLLVGQKVHTTIAIGYNLDETSSSSSDSAANSAATATNSAQRLASASASSTGLSSLAALNDFTATVVDDESQSSSASDSASASSSDSASSDSTSSDSTSSSSSDSTSSTNVNSHYLWVFTIMSATQPATRAQGTEVTDLPSGLPTVTRDASTGQPSIDVSTYSGSTTSLVSQTLIQGTGATVQQGDTLDVMYSGWLTDGTQFDSNWSNGTSTQLTMSEDSVIKGFMQGLVGQKVGSQVLLIIPPDLGYGSSAQGSIPANSTLIFVVDILYSSSSK</sequence>
<evidence type="ECO:0000256" key="6">
    <source>
        <dbReference type="PROSITE-ProRule" id="PRU00277"/>
    </source>
</evidence>
<dbReference type="PANTHER" id="PTHR43811:SF19">
    <property type="entry name" value="39 KDA FK506-BINDING NUCLEAR PROTEIN"/>
    <property type="match status" value="1"/>
</dbReference>
<evidence type="ECO:0000256" key="3">
    <source>
        <dbReference type="ARBA" id="ARBA00013194"/>
    </source>
</evidence>
<keyword evidence="8" id="KW-0732">Signal</keyword>
<feature type="signal peptide" evidence="8">
    <location>
        <begin position="1"/>
        <end position="26"/>
    </location>
</feature>
<dbReference type="EC" id="5.2.1.8" evidence="3 6"/>
<feature type="compositionally biased region" description="Polar residues" evidence="7">
    <location>
        <begin position="280"/>
        <end position="289"/>
    </location>
</feature>
<evidence type="ECO:0000256" key="2">
    <source>
        <dbReference type="ARBA" id="ARBA00006577"/>
    </source>
</evidence>
<dbReference type="PROSITE" id="PS50059">
    <property type="entry name" value="FKBP_PPIASE"/>
    <property type="match status" value="1"/>
</dbReference>
<dbReference type="OrthoDB" id="25996at2"/>
<dbReference type="AlphaFoldDB" id="A0A261EXB2"/>
<dbReference type="EMBL" id="MWWQ01000008">
    <property type="protein sequence ID" value="OZG51296.1"/>
    <property type="molecule type" value="Genomic_DNA"/>
</dbReference>
<comment type="caution">
    <text evidence="10">The sequence shown here is derived from an EMBL/GenBank/DDBJ whole genome shotgun (WGS) entry which is preliminary data.</text>
</comment>